<accession>A0A383E225</accession>
<protein>
    <submittedName>
        <fullName evidence="1">Uncharacterized protein</fullName>
    </submittedName>
</protein>
<reference evidence="1" key="1">
    <citation type="submission" date="2018-05" db="EMBL/GenBank/DDBJ databases">
        <authorList>
            <person name="Lanie J.A."/>
            <person name="Ng W.-L."/>
            <person name="Kazmierczak K.M."/>
            <person name="Andrzejewski T.M."/>
            <person name="Davidsen T.M."/>
            <person name="Wayne K.J."/>
            <person name="Tettelin H."/>
            <person name="Glass J.I."/>
            <person name="Rusch D."/>
            <person name="Podicherti R."/>
            <person name="Tsui H.-C.T."/>
            <person name="Winkler M.E."/>
        </authorList>
    </citation>
    <scope>NUCLEOTIDE SEQUENCE</scope>
</reference>
<sequence length="67" mass="8074">MDDKQRNILAIKYYGKKSKKLISRKELNRVVQKFIEQVLIQSNIPDEMNLEQFIKAIAKMKWYISKE</sequence>
<name>A0A383E225_9ZZZZ</name>
<dbReference type="AlphaFoldDB" id="A0A383E225"/>
<dbReference type="EMBL" id="UINC01222030">
    <property type="protein sequence ID" value="SVE50624.1"/>
    <property type="molecule type" value="Genomic_DNA"/>
</dbReference>
<evidence type="ECO:0000313" key="1">
    <source>
        <dbReference type="EMBL" id="SVE50624.1"/>
    </source>
</evidence>
<organism evidence="1">
    <name type="scientific">marine metagenome</name>
    <dbReference type="NCBI Taxonomy" id="408172"/>
    <lineage>
        <taxon>unclassified sequences</taxon>
        <taxon>metagenomes</taxon>
        <taxon>ecological metagenomes</taxon>
    </lineage>
</organism>
<proteinExistence type="predicted"/>
<gene>
    <name evidence="1" type="ORF">METZ01_LOCUS503478</name>
</gene>